<dbReference type="Pfam" id="PF03479">
    <property type="entry name" value="PCC"/>
    <property type="match status" value="1"/>
</dbReference>
<evidence type="ECO:0000256" key="4">
    <source>
        <dbReference type="ARBA" id="ARBA00023242"/>
    </source>
</evidence>
<protein>
    <submittedName>
        <fullName evidence="7">AT-hook motif nuclear-localized protein 29-like</fullName>
    </submittedName>
</protein>
<dbReference type="GO" id="GO:0003700">
    <property type="term" value="F:DNA-binding transcription factor activity"/>
    <property type="evidence" value="ECO:0007669"/>
    <property type="project" value="TreeGrafter"/>
</dbReference>
<evidence type="ECO:0000256" key="3">
    <source>
        <dbReference type="ARBA" id="ARBA00023163"/>
    </source>
</evidence>
<evidence type="ECO:0000313" key="6">
    <source>
        <dbReference type="Proteomes" id="UP000087766"/>
    </source>
</evidence>
<dbReference type="CDD" id="cd11378">
    <property type="entry name" value="DUF296"/>
    <property type="match status" value="1"/>
</dbReference>
<proteinExistence type="predicted"/>
<dbReference type="AlphaFoldDB" id="A0A1S3UJE7"/>
<keyword evidence="6" id="KW-1185">Reference proteome</keyword>
<reference evidence="6" key="1">
    <citation type="journal article" date="2014" name="Nat. Commun.">
        <title>Genome sequence of mungbean and insights into evolution within Vigna species.</title>
        <authorList>
            <person name="Kang Y.J."/>
            <person name="Kim S.K."/>
            <person name="Kim M.Y."/>
            <person name="Lestari P."/>
            <person name="Kim K.H."/>
            <person name="Ha B.K."/>
            <person name="Jun T.H."/>
            <person name="Hwang W.J."/>
            <person name="Lee T."/>
            <person name="Lee J."/>
            <person name="Shim S."/>
            <person name="Yoon M.Y."/>
            <person name="Jang Y.E."/>
            <person name="Han K.S."/>
            <person name="Taeprayoon P."/>
            <person name="Yoon N."/>
            <person name="Somta P."/>
            <person name="Tanya P."/>
            <person name="Kim K.S."/>
            <person name="Gwag J.G."/>
            <person name="Moon J.K."/>
            <person name="Lee Y.H."/>
            <person name="Park B.S."/>
            <person name="Bombarely A."/>
            <person name="Doyle J.J."/>
            <person name="Jackson S.A."/>
            <person name="Schafleitner R."/>
            <person name="Srinives P."/>
            <person name="Varshney R.K."/>
            <person name="Lee S.H."/>
        </authorList>
    </citation>
    <scope>NUCLEOTIDE SEQUENCE [LARGE SCALE GENOMIC DNA]</scope>
    <source>
        <strain evidence="6">cv. VC1973A</strain>
    </source>
</reference>
<keyword evidence="4" id="KW-0539">Nucleus</keyword>
<reference evidence="7" key="2">
    <citation type="submission" date="2025-08" db="UniProtKB">
        <authorList>
            <consortium name="RefSeq"/>
        </authorList>
    </citation>
    <scope>IDENTIFICATION</scope>
    <source>
        <tissue evidence="7">Leaf</tissue>
    </source>
</reference>
<evidence type="ECO:0000259" key="5">
    <source>
        <dbReference type="PROSITE" id="PS51742"/>
    </source>
</evidence>
<accession>A0A1S3UJE7</accession>
<dbReference type="STRING" id="3916.A0A1S3UJE7"/>
<keyword evidence="3" id="KW-0804">Transcription</keyword>
<dbReference type="RefSeq" id="XP_014506162.1">
    <property type="nucleotide sequence ID" value="XM_014650676.1"/>
</dbReference>
<dbReference type="PANTHER" id="PTHR31100">
    <property type="entry name" value="AT-HOOK MOTIF NUCLEAR-LOCALIZED PROTEIN 15"/>
    <property type="match status" value="1"/>
</dbReference>
<dbReference type="GeneID" id="106765908"/>
<sequence length="141" mass="15286">MVDFPLQNILFRNSDSESSMVRLIIVKVASGCDIIESILDVGRKNHTSLTIQSASGTIASVTLGDNPDVRFYGPFNIVSLTGSYLYHNQDTPLLELIPPPSFSFGLILSTRHGSAFGGNVGGRLIAHNDVNLTIFTFNNES</sequence>
<keyword evidence="1" id="KW-0805">Transcription regulation</keyword>
<name>A0A1S3UJE7_VIGRR</name>
<dbReference type="InterPro" id="IPR014476">
    <property type="entry name" value="AHL15-29"/>
</dbReference>
<dbReference type="OrthoDB" id="1432710at2759"/>
<feature type="domain" description="PPC" evidence="5">
    <location>
        <begin position="17"/>
        <end position="141"/>
    </location>
</feature>
<gene>
    <name evidence="7" type="primary">LOC106765908</name>
</gene>
<dbReference type="InterPro" id="IPR005175">
    <property type="entry name" value="PPC_dom"/>
</dbReference>
<dbReference type="Proteomes" id="UP000087766">
    <property type="component" value="Chromosome 7"/>
</dbReference>
<organism evidence="6 7">
    <name type="scientific">Vigna radiata var. radiata</name>
    <name type="common">Mung bean</name>
    <name type="synonym">Phaseolus aureus</name>
    <dbReference type="NCBI Taxonomy" id="3916"/>
    <lineage>
        <taxon>Eukaryota</taxon>
        <taxon>Viridiplantae</taxon>
        <taxon>Streptophyta</taxon>
        <taxon>Embryophyta</taxon>
        <taxon>Tracheophyta</taxon>
        <taxon>Spermatophyta</taxon>
        <taxon>Magnoliopsida</taxon>
        <taxon>eudicotyledons</taxon>
        <taxon>Gunneridae</taxon>
        <taxon>Pentapetalae</taxon>
        <taxon>rosids</taxon>
        <taxon>fabids</taxon>
        <taxon>Fabales</taxon>
        <taxon>Fabaceae</taxon>
        <taxon>Papilionoideae</taxon>
        <taxon>50 kb inversion clade</taxon>
        <taxon>NPAAA clade</taxon>
        <taxon>indigoferoid/millettioid clade</taxon>
        <taxon>Phaseoleae</taxon>
        <taxon>Vigna</taxon>
    </lineage>
</organism>
<dbReference type="PANTHER" id="PTHR31100:SF63">
    <property type="entry name" value="AT-HOOK MOTIF NUCLEAR-LOCALIZED PROTEIN"/>
    <property type="match status" value="1"/>
</dbReference>
<evidence type="ECO:0000256" key="1">
    <source>
        <dbReference type="ARBA" id="ARBA00023015"/>
    </source>
</evidence>
<dbReference type="KEGG" id="vra:106765908"/>
<dbReference type="GO" id="GO:0005634">
    <property type="term" value="C:nucleus"/>
    <property type="evidence" value="ECO:0007669"/>
    <property type="project" value="TreeGrafter"/>
</dbReference>
<dbReference type="GO" id="GO:0003680">
    <property type="term" value="F:minor groove of adenine-thymine-rich DNA binding"/>
    <property type="evidence" value="ECO:0007669"/>
    <property type="project" value="InterPro"/>
</dbReference>
<dbReference type="Gene3D" id="3.30.1330.80">
    <property type="entry name" value="Hypothetical protein, similar to alpha- acetolactate decarboxylase, domain 2"/>
    <property type="match status" value="1"/>
</dbReference>
<evidence type="ECO:0000256" key="2">
    <source>
        <dbReference type="ARBA" id="ARBA00023125"/>
    </source>
</evidence>
<dbReference type="PROSITE" id="PS51742">
    <property type="entry name" value="PPC"/>
    <property type="match status" value="1"/>
</dbReference>
<dbReference type="SUPFAM" id="SSF117856">
    <property type="entry name" value="AF0104/ALDC/Ptd012-like"/>
    <property type="match status" value="1"/>
</dbReference>
<keyword evidence="2" id="KW-0238">DNA-binding</keyword>
<evidence type="ECO:0000313" key="7">
    <source>
        <dbReference type="RefSeq" id="XP_014506162.1"/>
    </source>
</evidence>